<evidence type="ECO:0000313" key="3">
    <source>
        <dbReference type="EMBL" id="MSC63119.1"/>
    </source>
</evidence>
<dbReference type="SUPFAM" id="SSF103473">
    <property type="entry name" value="MFS general substrate transporter"/>
    <property type="match status" value="1"/>
</dbReference>
<evidence type="ECO:0000313" key="4">
    <source>
        <dbReference type="Proteomes" id="UP000461506"/>
    </source>
</evidence>
<comment type="caution">
    <text evidence="3">The sequence shown here is derived from an EMBL/GenBank/DDBJ whole genome shotgun (WGS) entry which is preliminary data.</text>
</comment>
<dbReference type="Pfam" id="PF07690">
    <property type="entry name" value="MFS_1"/>
    <property type="match status" value="1"/>
</dbReference>
<feature type="transmembrane region" description="Helical" evidence="2">
    <location>
        <begin position="379"/>
        <end position="398"/>
    </location>
</feature>
<dbReference type="Proteomes" id="UP000461506">
    <property type="component" value="Unassembled WGS sequence"/>
</dbReference>
<dbReference type="PANTHER" id="PTHR11360">
    <property type="entry name" value="MONOCARBOXYLATE TRANSPORTER"/>
    <property type="match status" value="1"/>
</dbReference>
<feature type="transmembrane region" description="Helical" evidence="2">
    <location>
        <begin position="292"/>
        <end position="310"/>
    </location>
</feature>
<name>A0A844DUU5_9FIRM</name>
<evidence type="ECO:0000256" key="2">
    <source>
        <dbReference type="SAM" id="Phobius"/>
    </source>
</evidence>
<feature type="transmembrane region" description="Helical" evidence="2">
    <location>
        <begin position="348"/>
        <end position="367"/>
    </location>
</feature>
<dbReference type="InterPro" id="IPR036259">
    <property type="entry name" value="MFS_trans_sf"/>
</dbReference>
<sequence>MKQQFAAKHPWTILAAGAAIQILTGLPAAWGVFQQPVMDEFSLTEDGAGYAFGILIAAFGVGCVIGGFLQDKKGPRCAALWGTGLLCGGFFAAALLPGEKGAWFWAVFSIPAGLGTAFLYPSIQSCAQKWYAGRKGLATGVIGGAVGLSGAFLTGFVRTALKGFGPVQGIRGAFWALGALTLPVCLVGSALLTDPPPAKQKPEEQGRGKGTPSLDLAPLQMLRTKQYGLCAGAVCCSTPAVLLFSPIILKLGMERGLDEGAALWSVVLGSVGSAAGRLLMPLLSDRIGRRPTDLILFGVSLGLSAAFLFAQGWLVVAVYAGLTFCYSALAAVLPSLSTDLFGLPHAGVNYGFLALGQSVGSLAFPFAANLWGLATGRHWLAMAGAAAGFVCIWALRPVRAQQPPRKN</sequence>
<feature type="transmembrane region" description="Helical" evidence="2">
    <location>
        <begin position="173"/>
        <end position="192"/>
    </location>
</feature>
<accession>A0A844DUU5</accession>
<comment type="subcellular location">
    <subcellularLocation>
        <location evidence="1">Cell membrane</location>
        <topology evidence="1">Multi-pass membrane protein</topology>
    </subcellularLocation>
</comment>
<dbReference type="AlphaFoldDB" id="A0A844DUU5"/>
<feature type="transmembrane region" description="Helical" evidence="2">
    <location>
        <begin position="102"/>
        <end position="120"/>
    </location>
</feature>
<dbReference type="InterPro" id="IPR050327">
    <property type="entry name" value="Proton-linked_MCT"/>
</dbReference>
<dbReference type="InterPro" id="IPR011701">
    <property type="entry name" value="MFS"/>
</dbReference>
<dbReference type="GO" id="GO:0022857">
    <property type="term" value="F:transmembrane transporter activity"/>
    <property type="evidence" value="ECO:0007669"/>
    <property type="project" value="InterPro"/>
</dbReference>
<dbReference type="EMBL" id="WKQN01000005">
    <property type="protein sequence ID" value="MSC63119.1"/>
    <property type="molecule type" value="Genomic_DNA"/>
</dbReference>
<evidence type="ECO:0000256" key="1">
    <source>
        <dbReference type="ARBA" id="ARBA00004651"/>
    </source>
</evidence>
<feature type="transmembrane region" description="Helical" evidence="2">
    <location>
        <begin position="12"/>
        <end position="30"/>
    </location>
</feature>
<dbReference type="Gene3D" id="1.20.1250.20">
    <property type="entry name" value="MFS general substrate transporter like domains"/>
    <property type="match status" value="2"/>
</dbReference>
<protein>
    <submittedName>
        <fullName evidence="3">MFS transporter</fullName>
    </submittedName>
</protein>
<keyword evidence="2" id="KW-0812">Transmembrane</keyword>
<feature type="transmembrane region" description="Helical" evidence="2">
    <location>
        <begin position="261"/>
        <end position="280"/>
    </location>
</feature>
<reference evidence="3 4" key="1">
    <citation type="journal article" date="2019" name="Nat. Med.">
        <title>A library of human gut bacterial isolates paired with longitudinal multiomics data enables mechanistic microbiome research.</title>
        <authorList>
            <person name="Poyet M."/>
            <person name="Groussin M."/>
            <person name="Gibbons S.M."/>
            <person name="Avila-Pacheco J."/>
            <person name="Jiang X."/>
            <person name="Kearney S.M."/>
            <person name="Perrotta A.R."/>
            <person name="Berdy B."/>
            <person name="Zhao S."/>
            <person name="Lieberman T.D."/>
            <person name="Swanson P.K."/>
            <person name="Smith M."/>
            <person name="Roesemann S."/>
            <person name="Alexander J.E."/>
            <person name="Rich S.A."/>
            <person name="Livny J."/>
            <person name="Vlamakis H."/>
            <person name="Clish C."/>
            <person name="Bullock K."/>
            <person name="Deik A."/>
            <person name="Scott J."/>
            <person name="Pierce K.A."/>
            <person name="Xavier R.J."/>
            <person name="Alm E.J."/>
        </authorList>
    </citation>
    <scope>NUCLEOTIDE SEQUENCE [LARGE SCALE GENOMIC DNA]</scope>
    <source>
        <strain evidence="3 4">BIOML-A1</strain>
    </source>
</reference>
<organism evidence="3 4">
    <name type="scientific">Faecalibacterium prausnitzii</name>
    <dbReference type="NCBI Taxonomy" id="853"/>
    <lineage>
        <taxon>Bacteria</taxon>
        <taxon>Bacillati</taxon>
        <taxon>Bacillota</taxon>
        <taxon>Clostridia</taxon>
        <taxon>Eubacteriales</taxon>
        <taxon>Oscillospiraceae</taxon>
        <taxon>Faecalibacterium</taxon>
    </lineage>
</organism>
<feature type="transmembrane region" description="Helical" evidence="2">
    <location>
        <begin position="141"/>
        <end position="161"/>
    </location>
</feature>
<feature type="transmembrane region" description="Helical" evidence="2">
    <location>
        <begin position="316"/>
        <end position="336"/>
    </location>
</feature>
<gene>
    <name evidence="3" type="ORF">GKD95_07175</name>
</gene>
<dbReference type="PANTHER" id="PTHR11360:SF304">
    <property type="entry name" value="MFS DOMAIN-CONTAINING PROTEIN"/>
    <property type="match status" value="1"/>
</dbReference>
<keyword evidence="2" id="KW-0472">Membrane</keyword>
<proteinExistence type="predicted"/>
<keyword evidence="2" id="KW-1133">Transmembrane helix</keyword>
<feature type="transmembrane region" description="Helical" evidence="2">
    <location>
        <begin position="50"/>
        <end position="69"/>
    </location>
</feature>
<feature type="transmembrane region" description="Helical" evidence="2">
    <location>
        <begin position="78"/>
        <end position="96"/>
    </location>
</feature>
<dbReference type="RefSeq" id="WP_154276982.1">
    <property type="nucleotide sequence ID" value="NZ_WKQN01000005.1"/>
</dbReference>
<dbReference type="GO" id="GO:0005886">
    <property type="term" value="C:plasma membrane"/>
    <property type="evidence" value="ECO:0007669"/>
    <property type="project" value="UniProtKB-SubCell"/>
</dbReference>
<feature type="transmembrane region" description="Helical" evidence="2">
    <location>
        <begin position="227"/>
        <end position="249"/>
    </location>
</feature>